<dbReference type="GeneID" id="14873164"/>
<proteinExistence type="predicted"/>
<dbReference type="AlphaFoldDB" id="F4PRF1"/>
<dbReference type="KEGG" id="dfa:DFA_00364"/>
<name>F4PRF1_CACFS</name>
<dbReference type="RefSeq" id="XP_004358353.1">
    <property type="nucleotide sequence ID" value="XM_004358296.1"/>
</dbReference>
<evidence type="ECO:0000313" key="1">
    <source>
        <dbReference type="EMBL" id="EGG20503.1"/>
    </source>
</evidence>
<evidence type="ECO:0000313" key="2">
    <source>
        <dbReference type="Proteomes" id="UP000007797"/>
    </source>
</evidence>
<dbReference type="Proteomes" id="UP000007797">
    <property type="component" value="Unassembled WGS sequence"/>
</dbReference>
<dbReference type="EMBL" id="GL883010">
    <property type="protein sequence ID" value="EGG20503.1"/>
    <property type="molecule type" value="Genomic_DNA"/>
</dbReference>
<reference evidence="2" key="1">
    <citation type="journal article" date="2011" name="Genome Res.">
        <title>Phylogeny-wide analysis of social amoeba genomes highlights ancient origins for complex intercellular communication.</title>
        <authorList>
            <person name="Heidel A.J."/>
            <person name="Lawal H.M."/>
            <person name="Felder M."/>
            <person name="Schilde C."/>
            <person name="Helps N.R."/>
            <person name="Tunggal B."/>
            <person name="Rivero F."/>
            <person name="John U."/>
            <person name="Schleicher M."/>
            <person name="Eichinger L."/>
            <person name="Platzer M."/>
            <person name="Noegel A.A."/>
            <person name="Schaap P."/>
            <person name="Gloeckner G."/>
        </authorList>
    </citation>
    <scope>NUCLEOTIDE SEQUENCE [LARGE SCALE GENOMIC DNA]</scope>
    <source>
        <strain evidence="2">SH3</strain>
    </source>
</reference>
<dbReference type="OrthoDB" id="15027at2759"/>
<organism evidence="1 2">
    <name type="scientific">Cavenderia fasciculata</name>
    <name type="common">Slime mold</name>
    <name type="synonym">Dictyostelium fasciculatum</name>
    <dbReference type="NCBI Taxonomy" id="261658"/>
    <lineage>
        <taxon>Eukaryota</taxon>
        <taxon>Amoebozoa</taxon>
        <taxon>Evosea</taxon>
        <taxon>Eumycetozoa</taxon>
        <taxon>Dictyostelia</taxon>
        <taxon>Acytosteliales</taxon>
        <taxon>Cavenderiaceae</taxon>
        <taxon>Cavenderia</taxon>
    </lineage>
</organism>
<sequence>MAKEKIEIEISDALKRLLVPQDVVVSRYKTQDAFRDALQRGFFLVKFPKMFGGSELGVSLVKSTPKDKLEFEWLGDQVKVIGKLEFQNVPTKFKGSFNLSNLEGTGLFNSTTTQPPPAKKY</sequence>
<protein>
    <submittedName>
        <fullName evidence="1">Uncharacterized protein</fullName>
    </submittedName>
</protein>
<gene>
    <name evidence="1" type="ORF">DFA_00364</name>
</gene>
<keyword evidence="2" id="KW-1185">Reference proteome</keyword>
<dbReference type="OMA" id="GFFLIKF"/>
<accession>F4PRF1</accession>